<dbReference type="EMBL" id="FZNM01000001">
    <property type="protein sequence ID" value="SNR22841.1"/>
    <property type="molecule type" value="Genomic_DNA"/>
</dbReference>
<accession>A0A238ULK1</accession>
<evidence type="ECO:0000313" key="1">
    <source>
        <dbReference type="EMBL" id="SNR22841.1"/>
    </source>
</evidence>
<evidence type="ECO:0000313" key="2">
    <source>
        <dbReference type="Proteomes" id="UP000198409"/>
    </source>
</evidence>
<reference evidence="2" key="1">
    <citation type="submission" date="2017-06" db="EMBL/GenBank/DDBJ databases">
        <authorList>
            <person name="Varghese N."/>
            <person name="Submissions S."/>
        </authorList>
    </citation>
    <scope>NUCLEOTIDE SEQUENCE [LARGE SCALE GENOMIC DNA]</scope>
    <source>
        <strain evidence="2">DSM 26170</strain>
    </source>
</reference>
<name>A0A238ULK1_9RHOB</name>
<protein>
    <submittedName>
        <fullName evidence="1">Uncharacterized protein</fullName>
    </submittedName>
</protein>
<dbReference type="RefSeq" id="WP_089386192.1">
    <property type="nucleotide sequence ID" value="NZ_FZNM01000001.1"/>
</dbReference>
<proteinExistence type="predicted"/>
<dbReference type="Proteomes" id="UP000198409">
    <property type="component" value="Unassembled WGS sequence"/>
</dbReference>
<gene>
    <name evidence="1" type="ORF">SAMN06265378_10163</name>
</gene>
<sequence length="141" mass="15037">MIHAVLDADGQPTGAAYMTVTDRIRAHHAAYGEVIEPVADLANDGDDEAPVWRVVPASIEALREIWTATRFQARSALRAAGLFEAAEAAVRDSGDAALIEAWDSASEFRRMSPAIVTTGALMGLPDEAIDDLFRAAALIFA</sequence>
<dbReference type="AlphaFoldDB" id="A0A238ULK1"/>
<organism evidence="1 2">
    <name type="scientific">Paracoccus sediminis</name>
    <dbReference type="NCBI Taxonomy" id="1214787"/>
    <lineage>
        <taxon>Bacteria</taxon>
        <taxon>Pseudomonadati</taxon>
        <taxon>Pseudomonadota</taxon>
        <taxon>Alphaproteobacteria</taxon>
        <taxon>Rhodobacterales</taxon>
        <taxon>Paracoccaceae</taxon>
        <taxon>Paracoccus</taxon>
    </lineage>
</organism>